<evidence type="ECO:0000256" key="1">
    <source>
        <dbReference type="SAM" id="MobiDB-lite"/>
    </source>
</evidence>
<reference evidence="2" key="1">
    <citation type="submission" date="2020-05" db="EMBL/GenBank/DDBJ databases">
        <authorList>
            <person name="Chiriac C."/>
            <person name="Salcher M."/>
            <person name="Ghai R."/>
            <person name="Kavagutti S V."/>
        </authorList>
    </citation>
    <scope>NUCLEOTIDE SEQUENCE</scope>
</reference>
<sequence length="94" mass="10296">MRSPPTAAAITGVPQACASSATRPNDSLWLGTQTKSEARYQSGRFSCEAGSINLIELETPNQFANSFNLFNSFNPAPEAPPIIKTNNFERKFWS</sequence>
<accession>A0A6J6GZI1</accession>
<name>A0A6J6GZI1_9ZZZZ</name>
<gene>
    <name evidence="2" type="ORF">UFOPK1811_01116</name>
</gene>
<feature type="compositionally biased region" description="Polar residues" evidence="1">
    <location>
        <begin position="17"/>
        <end position="28"/>
    </location>
</feature>
<protein>
    <submittedName>
        <fullName evidence="2">Unannotated protein</fullName>
    </submittedName>
</protein>
<organism evidence="2">
    <name type="scientific">freshwater metagenome</name>
    <dbReference type="NCBI Taxonomy" id="449393"/>
    <lineage>
        <taxon>unclassified sequences</taxon>
        <taxon>metagenomes</taxon>
        <taxon>ecological metagenomes</taxon>
    </lineage>
</organism>
<evidence type="ECO:0000313" key="2">
    <source>
        <dbReference type="EMBL" id="CAB4605790.1"/>
    </source>
</evidence>
<feature type="region of interest" description="Disordered" evidence="1">
    <location>
        <begin position="1"/>
        <end position="28"/>
    </location>
</feature>
<dbReference type="AlphaFoldDB" id="A0A6J6GZI1"/>
<dbReference type="EMBL" id="CAEZUJ010000055">
    <property type="protein sequence ID" value="CAB4605790.1"/>
    <property type="molecule type" value="Genomic_DNA"/>
</dbReference>
<proteinExistence type="predicted"/>